<comment type="caution">
    <text evidence="1">The sequence shown here is derived from an EMBL/GenBank/DDBJ whole genome shotgun (WGS) entry which is preliminary data.</text>
</comment>
<organism evidence="1 2">
    <name type="scientific">Shivajiella indica</name>
    <dbReference type="NCBI Taxonomy" id="872115"/>
    <lineage>
        <taxon>Bacteria</taxon>
        <taxon>Pseudomonadati</taxon>
        <taxon>Bacteroidota</taxon>
        <taxon>Cytophagia</taxon>
        <taxon>Cytophagales</taxon>
        <taxon>Cyclobacteriaceae</taxon>
        <taxon>Shivajiella</taxon>
    </lineage>
</organism>
<dbReference type="Pfam" id="PF01941">
    <property type="entry name" value="AdoMet_Synthase"/>
    <property type="match status" value="1"/>
</dbReference>
<reference evidence="2" key="1">
    <citation type="journal article" date="2019" name="Int. J. Syst. Evol. Microbiol.">
        <title>The Global Catalogue of Microorganisms (GCM) 10K type strain sequencing project: providing services to taxonomists for standard genome sequencing and annotation.</title>
        <authorList>
            <consortium name="The Broad Institute Genomics Platform"/>
            <consortium name="The Broad Institute Genome Sequencing Center for Infectious Disease"/>
            <person name="Wu L."/>
            <person name="Ma J."/>
        </authorList>
    </citation>
    <scope>NUCLEOTIDE SEQUENCE [LARGE SCALE GENOMIC DNA]</scope>
    <source>
        <strain evidence="2">KCTC 19812</strain>
    </source>
</reference>
<keyword evidence="2" id="KW-1185">Reference proteome</keyword>
<dbReference type="PANTHER" id="PTHR36697">
    <property type="entry name" value="S-ADENOSYLMETHIONINE SYNTHASE"/>
    <property type="match status" value="1"/>
</dbReference>
<dbReference type="InterPro" id="IPR027790">
    <property type="entry name" value="AdoMet_synthase_2_family"/>
</dbReference>
<dbReference type="InterPro" id="IPR042544">
    <property type="entry name" value="AdoMet_synthase_3"/>
</dbReference>
<sequence>MVERKGIGHPDTICDQIAEEVSVELCKYYLEEFGTILHHNIDKALLVGGQAKPKFKGGKITQPIELFIAGRATLKAQGKTVPIDEIVQKTAKDWLKKHLRFLDIEKDIRIFPKIREGSPELVELFQRFSTGEIPLANDTSFGVGFYPPSSLEKKVLEIENLLNNTKTKDKFPFIGEDIKVMGLKEGKSTQFTIAIAMVDRFMLHIEDYQSKISSIKHFLSTSLELKEAEININTADDYKKESVYLTVSGTSAENGDDGQVGRGNRINGLITPYRPMSLEATAGKNPISHVGKIYNYFAFELSKEICQLGFADTAQVFIVSKIGMPITEPTILEIKLDHRNASNEDIQKLARKKLEELPQIWKKILNAPNPFEPFGN</sequence>
<evidence type="ECO:0000313" key="2">
    <source>
        <dbReference type="Proteomes" id="UP001597414"/>
    </source>
</evidence>
<evidence type="ECO:0000313" key="1">
    <source>
        <dbReference type="EMBL" id="MFD2200520.1"/>
    </source>
</evidence>
<dbReference type="PANTHER" id="PTHR36697:SF1">
    <property type="entry name" value="S-ADENOSYLMETHIONINE SYNTHASE"/>
    <property type="match status" value="1"/>
</dbReference>
<dbReference type="Proteomes" id="UP001597414">
    <property type="component" value="Unassembled WGS sequence"/>
</dbReference>
<gene>
    <name evidence="1" type="ORF">ACFSKV_03005</name>
</gene>
<dbReference type="Gene3D" id="3.30.300.280">
    <property type="entry name" value="S-adenosylmethionine synthetase, C-terminal domain"/>
    <property type="match status" value="1"/>
</dbReference>
<protein>
    <submittedName>
        <fullName evidence="1">Methionine adenosyltransferase</fullName>
    </submittedName>
</protein>
<proteinExistence type="predicted"/>
<dbReference type="EMBL" id="JBHUIV010000006">
    <property type="protein sequence ID" value="MFD2200520.1"/>
    <property type="molecule type" value="Genomic_DNA"/>
</dbReference>
<accession>A0ABW5B4K8</accession>
<name>A0ABW5B4K8_9BACT</name>
<dbReference type="NCBIfam" id="NF003366">
    <property type="entry name" value="PRK04439.1-5"/>
    <property type="match status" value="1"/>
</dbReference>
<dbReference type="Gene3D" id="3.30.300.10">
    <property type="match status" value="1"/>
</dbReference>